<dbReference type="InterPro" id="IPR029063">
    <property type="entry name" value="SAM-dependent_MTases_sf"/>
</dbReference>
<evidence type="ECO:0000259" key="1">
    <source>
        <dbReference type="Pfam" id="PF13847"/>
    </source>
</evidence>
<dbReference type="SUPFAM" id="SSF53335">
    <property type="entry name" value="S-adenosyl-L-methionine-dependent methyltransferases"/>
    <property type="match status" value="1"/>
</dbReference>
<dbReference type="Proteomes" id="UP001186944">
    <property type="component" value="Unassembled WGS sequence"/>
</dbReference>
<reference evidence="2" key="1">
    <citation type="submission" date="2019-08" db="EMBL/GenBank/DDBJ databases">
        <title>The improved chromosome-level genome for the pearl oyster Pinctada fucata martensii using PacBio sequencing and Hi-C.</title>
        <authorList>
            <person name="Zheng Z."/>
        </authorList>
    </citation>
    <scope>NUCLEOTIDE SEQUENCE</scope>
    <source>
        <strain evidence="2">ZZ-2019</strain>
        <tissue evidence="2">Adductor muscle</tissue>
    </source>
</reference>
<dbReference type="PANTHER" id="PTHR45128">
    <property type="entry name" value="METHYLTRANSFERASE TYPE 11"/>
    <property type="match status" value="1"/>
</dbReference>
<organism evidence="2 3">
    <name type="scientific">Pinctada imbricata</name>
    <name type="common">Atlantic pearl-oyster</name>
    <name type="synonym">Pinctada martensii</name>
    <dbReference type="NCBI Taxonomy" id="66713"/>
    <lineage>
        <taxon>Eukaryota</taxon>
        <taxon>Metazoa</taxon>
        <taxon>Spiralia</taxon>
        <taxon>Lophotrochozoa</taxon>
        <taxon>Mollusca</taxon>
        <taxon>Bivalvia</taxon>
        <taxon>Autobranchia</taxon>
        <taxon>Pteriomorphia</taxon>
        <taxon>Pterioida</taxon>
        <taxon>Pterioidea</taxon>
        <taxon>Pteriidae</taxon>
        <taxon>Pinctada</taxon>
    </lineage>
</organism>
<dbReference type="PANTHER" id="PTHR45128:SF1">
    <property type="entry name" value="S-ADENOSYLMETHIONINE-DEPENDENT METHYLTRANSFERASE RV2258C"/>
    <property type="match status" value="1"/>
</dbReference>
<dbReference type="Gene3D" id="3.40.50.150">
    <property type="entry name" value="Vaccinia Virus protein VP39"/>
    <property type="match status" value="1"/>
</dbReference>
<protein>
    <recommendedName>
        <fullName evidence="1">Methyltransferase domain-containing protein</fullName>
    </recommendedName>
</protein>
<keyword evidence="3" id="KW-1185">Reference proteome</keyword>
<evidence type="ECO:0000313" key="2">
    <source>
        <dbReference type="EMBL" id="KAK3093324.1"/>
    </source>
</evidence>
<proteinExistence type="predicted"/>
<accession>A0AA89BS04</accession>
<comment type="caution">
    <text evidence="2">The sequence shown here is derived from an EMBL/GenBank/DDBJ whole genome shotgun (WGS) entry which is preliminary data.</text>
</comment>
<dbReference type="CDD" id="cd02440">
    <property type="entry name" value="AdoMet_MTases"/>
    <property type="match status" value="1"/>
</dbReference>
<name>A0AA89BS04_PINIB</name>
<evidence type="ECO:0000313" key="3">
    <source>
        <dbReference type="Proteomes" id="UP001186944"/>
    </source>
</evidence>
<dbReference type="EMBL" id="VSWD01000009">
    <property type="protein sequence ID" value="KAK3093324.1"/>
    <property type="molecule type" value="Genomic_DNA"/>
</dbReference>
<dbReference type="InterPro" id="IPR025714">
    <property type="entry name" value="Methyltranfer_dom"/>
</dbReference>
<dbReference type="Pfam" id="PF13847">
    <property type="entry name" value="Methyltransf_31"/>
    <property type="match status" value="1"/>
</dbReference>
<dbReference type="AlphaFoldDB" id="A0AA89BS04"/>
<dbReference type="InterPro" id="IPR053173">
    <property type="entry name" value="SAM-binding_MTase"/>
</dbReference>
<sequence>MIKLLDFGCGGGCLSFAISDRFPDVSVTGVDIDDAVLVEPKRKVRKTSAKNLTFLTQTSEHLNESLIETFDIIIMNDVMHDLPDPVSILKQLKNILKPEGYLVTFDPDLHSNHRDNAGDIKVASRYLTSLFVCLPRSLSREPAAGLGMGWGYEKKIQFLEDQGFSVVNIDKDDKNDIPREMVVVKIRS</sequence>
<gene>
    <name evidence="2" type="ORF">FSP39_014103</name>
</gene>
<feature type="domain" description="Methyltransferase" evidence="1">
    <location>
        <begin position="3"/>
        <end position="114"/>
    </location>
</feature>